<comment type="subcellular location">
    <subcellularLocation>
        <location evidence="1">Cell projection</location>
        <location evidence="1">Cilium</location>
    </subcellularLocation>
    <subcellularLocation>
        <location evidence="2">Membrane</location>
        <topology evidence="2">Multi-pass membrane protein</topology>
    </subcellularLocation>
</comment>
<dbReference type="PANTHER" id="PTHR28388:SF1">
    <property type="entry name" value="TRANSMEMBRANE PROTEIN 237"/>
    <property type="match status" value="1"/>
</dbReference>
<evidence type="ECO:0000256" key="9">
    <source>
        <dbReference type="ARBA" id="ARBA00023273"/>
    </source>
</evidence>
<dbReference type="PANTHER" id="PTHR28388">
    <property type="entry name" value="TRANSMEMBRANE PROTEIN 237"/>
    <property type="match status" value="1"/>
</dbReference>
<feature type="transmembrane region" description="Helical" evidence="12">
    <location>
        <begin position="314"/>
        <end position="337"/>
    </location>
</feature>
<feature type="transmembrane region" description="Helical" evidence="12">
    <location>
        <begin position="202"/>
        <end position="224"/>
    </location>
</feature>
<evidence type="ECO:0000256" key="2">
    <source>
        <dbReference type="ARBA" id="ARBA00004141"/>
    </source>
</evidence>
<reference evidence="14" key="1">
    <citation type="submission" date="2022-11" db="UniProtKB">
        <authorList>
            <consortium name="WormBaseParasite"/>
        </authorList>
    </citation>
    <scope>IDENTIFICATION</scope>
</reference>
<evidence type="ECO:0000256" key="6">
    <source>
        <dbReference type="ARBA" id="ARBA00022989"/>
    </source>
</evidence>
<evidence type="ECO:0000256" key="10">
    <source>
        <dbReference type="ARBA" id="ARBA00025631"/>
    </source>
</evidence>
<dbReference type="Proteomes" id="UP000887572">
    <property type="component" value="Unplaced"/>
</dbReference>
<evidence type="ECO:0000256" key="12">
    <source>
        <dbReference type="SAM" id="Phobius"/>
    </source>
</evidence>
<evidence type="ECO:0000256" key="5">
    <source>
        <dbReference type="ARBA" id="ARBA00022794"/>
    </source>
</evidence>
<accession>A0A914I4V4</accession>
<evidence type="ECO:0000313" key="14">
    <source>
        <dbReference type="WBParaSite" id="Gr19_v10_g754.t1"/>
    </source>
</evidence>
<dbReference type="GO" id="GO:0016020">
    <property type="term" value="C:membrane"/>
    <property type="evidence" value="ECO:0007669"/>
    <property type="project" value="UniProtKB-SubCell"/>
</dbReference>
<name>A0A914I4V4_GLORO</name>
<keyword evidence="13" id="KW-1185">Reference proteome</keyword>
<dbReference type="Pfam" id="PF15383">
    <property type="entry name" value="TMEM237"/>
    <property type="match status" value="1"/>
</dbReference>
<evidence type="ECO:0000256" key="7">
    <source>
        <dbReference type="ARBA" id="ARBA00023069"/>
    </source>
</evidence>
<keyword evidence="4 12" id="KW-0812">Transmembrane</keyword>
<organism evidence="13 14">
    <name type="scientific">Globodera rostochiensis</name>
    <name type="common">Golden nematode worm</name>
    <name type="synonym">Heterodera rostochiensis</name>
    <dbReference type="NCBI Taxonomy" id="31243"/>
    <lineage>
        <taxon>Eukaryota</taxon>
        <taxon>Metazoa</taxon>
        <taxon>Ecdysozoa</taxon>
        <taxon>Nematoda</taxon>
        <taxon>Chromadorea</taxon>
        <taxon>Rhabditida</taxon>
        <taxon>Tylenchina</taxon>
        <taxon>Tylenchomorpha</taxon>
        <taxon>Tylenchoidea</taxon>
        <taxon>Heteroderidae</taxon>
        <taxon>Heteroderinae</taxon>
        <taxon>Globodera</taxon>
    </lineage>
</organism>
<evidence type="ECO:0000256" key="1">
    <source>
        <dbReference type="ARBA" id="ARBA00004138"/>
    </source>
</evidence>
<feature type="transmembrane region" description="Helical" evidence="12">
    <location>
        <begin position="236"/>
        <end position="256"/>
    </location>
</feature>
<sequence length="360" mass="38876">MWESVKKSHHLGVHFIIPFFLHNFPCCLPAPTAAKIETAPPPPSTAVDGGAGHLSTDNATDTQQDEAVAELQNGRDNNNDKASRVTTTAPEARQRWGKRRNSVVHPMAASSGTKILPSAKSAAAAARPPTAFKLGPSSTLPWIYLQTADRSFRRTTAAQLQAEHQNEVQRTGGVPSGDGQMLAPEYAAVARALIVQSAFHRLALIVQGFVAGLTFGHALFAFFIADLDYLKKSAWMAGPVQAFLHLCLAIGVVEALDRFELGPLWRSVCSLPSVGITACFLAFLASISSTQIDELLTQNAIDDDKRSQQWDGKVLFTVWQLLSAVRAFCTLLAWLTMAIRPQANATRAALAKMLPPFHGG</sequence>
<dbReference type="GO" id="GO:0060271">
    <property type="term" value="P:cilium assembly"/>
    <property type="evidence" value="ECO:0007669"/>
    <property type="project" value="TreeGrafter"/>
</dbReference>
<feature type="transmembrane region" description="Helical" evidence="12">
    <location>
        <begin position="268"/>
        <end position="287"/>
    </location>
</feature>
<evidence type="ECO:0000256" key="8">
    <source>
        <dbReference type="ARBA" id="ARBA00023136"/>
    </source>
</evidence>
<keyword evidence="6 12" id="KW-1133">Transmembrane helix</keyword>
<feature type="region of interest" description="Disordered" evidence="11">
    <location>
        <begin position="37"/>
        <end position="108"/>
    </location>
</feature>
<keyword evidence="5" id="KW-0970">Cilium biogenesis/degradation</keyword>
<dbReference type="WBParaSite" id="Gr19_v10_g754.t1">
    <property type="protein sequence ID" value="Gr19_v10_g754.t1"/>
    <property type="gene ID" value="Gr19_v10_g754"/>
</dbReference>
<proteinExistence type="inferred from homology"/>
<keyword evidence="8 12" id="KW-0472">Membrane</keyword>
<evidence type="ECO:0000256" key="4">
    <source>
        <dbReference type="ARBA" id="ARBA00022692"/>
    </source>
</evidence>
<protein>
    <submittedName>
        <fullName evidence="14">Transmembrane protein</fullName>
    </submittedName>
</protein>
<evidence type="ECO:0000256" key="3">
    <source>
        <dbReference type="ARBA" id="ARBA00008783"/>
    </source>
</evidence>
<comment type="similarity">
    <text evidence="3">Belongs to the TMEM237 family.</text>
</comment>
<comment type="function">
    <text evidence="10">Component of the transition zone in primary cilia. Required for ciliogenesis.</text>
</comment>
<dbReference type="GO" id="GO:0035869">
    <property type="term" value="C:ciliary transition zone"/>
    <property type="evidence" value="ECO:0007669"/>
    <property type="project" value="TreeGrafter"/>
</dbReference>
<keyword evidence="7" id="KW-0969">Cilium</keyword>
<dbReference type="AlphaFoldDB" id="A0A914I4V4"/>
<evidence type="ECO:0000256" key="11">
    <source>
        <dbReference type="SAM" id="MobiDB-lite"/>
    </source>
</evidence>
<keyword evidence="9" id="KW-0966">Cell projection</keyword>
<dbReference type="InterPro" id="IPR029409">
    <property type="entry name" value="TMEM237"/>
</dbReference>
<evidence type="ECO:0000313" key="13">
    <source>
        <dbReference type="Proteomes" id="UP000887572"/>
    </source>
</evidence>